<organism evidence="1 2">
    <name type="scientific">Hymenobacter saemangeumensis</name>
    <dbReference type="NCBI Taxonomy" id="1084522"/>
    <lineage>
        <taxon>Bacteria</taxon>
        <taxon>Pseudomonadati</taxon>
        <taxon>Bacteroidota</taxon>
        <taxon>Cytophagia</taxon>
        <taxon>Cytophagales</taxon>
        <taxon>Hymenobacteraceae</taxon>
        <taxon>Hymenobacter</taxon>
    </lineage>
</organism>
<dbReference type="Proteomes" id="UP001501153">
    <property type="component" value="Unassembled WGS sequence"/>
</dbReference>
<comment type="caution">
    <text evidence="1">The sequence shown here is derived from an EMBL/GenBank/DDBJ whole genome shotgun (WGS) entry which is preliminary data.</text>
</comment>
<sequence length="71" mass="7307">MQAKKTELAKLLPYGGISSIAKKLGISRQAVSDALAAGRPGNRVVIEALRMAKESGSLEAAQSLASLQPSA</sequence>
<keyword evidence="2" id="KW-1185">Reference proteome</keyword>
<proteinExistence type="predicted"/>
<gene>
    <name evidence="1" type="ORF">GCM10023185_30030</name>
</gene>
<evidence type="ECO:0000313" key="2">
    <source>
        <dbReference type="Proteomes" id="UP001501153"/>
    </source>
</evidence>
<name>A0ABP8ILA3_9BACT</name>
<dbReference type="RefSeq" id="WP_345236911.1">
    <property type="nucleotide sequence ID" value="NZ_BAABGZ010000064.1"/>
</dbReference>
<evidence type="ECO:0000313" key="1">
    <source>
        <dbReference type="EMBL" id="GAA4362256.1"/>
    </source>
</evidence>
<protein>
    <recommendedName>
        <fullName evidence="3">DNA-binding protein</fullName>
    </recommendedName>
</protein>
<reference evidence="2" key="1">
    <citation type="journal article" date="2019" name="Int. J. Syst. Evol. Microbiol.">
        <title>The Global Catalogue of Microorganisms (GCM) 10K type strain sequencing project: providing services to taxonomists for standard genome sequencing and annotation.</title>
        <authorList>
            <consortium name="The Broad Institute Genomics Platform"/>
            <consortium name="The Broad Institute Genome Sequencing Center for Infectious Disease"/>
            <person name="Wu L."/>
            <person name="Ma J."/>
        </authorList>
    </citation>
    <scope>NUCLEOTIDE SEQUENCE [LARGE SCALE GENOMIC DNA]</scope>
    <source>
        <strain evidence="2">JCM 17923</strain>
    </source>
</reference>
<accession>A0ABP8ILA3</accession>
<evidence type="ECO:0008006" key="3">
    <source>
        <dbReference type="Google" id="ProtNLM"/>
    </source>
</evidence>
<dbReference type="EMBL" id="BAABGZ010000064">
    <property type="protein sequence ID" value="GAA4362256.1"/>
    <property type="molecule type" value="Genomic_DNA"/>
</dbReference>